<dbReference type="Proteomes" id="UP000825935">
    <property type="component" value="Chromosome 17"/>
</dbReference>
<comment type="caution">
    <text evidence="1">The sequence shown here is derived from an EMBL/GenBank/DDBJ whole genome shotgun (WGS) entry which is preliminary data.</text>
</comment>
<name>A0A8T2SUZ3_CERRI</name>
<evidence type="ECO:0000313" key="2">
    <source>
        <dbReference type="Proteomes" id="UP000825935"/>
    </source>
</evidence>
<organism evidence="1 2">
    <name type="scientific">Ceratopteris richardii</name>
    <name type="common">Triangle waterfern</name>
    <dbReference type="NCBI Taxonomy" id="49495"/>
    <lineage>
        <taxon>Eukaryota</taxon>
        <taxon>Viridiplantae</taxon>
        <taxon>Streptophyta</taxon>
        <taxon>Embryophyta</taxon>
        <taxon>Tracheophyta</taxon>
        <taxon>Polypodiopsida</taxon>
        <taxon>Polypodiidae</taxon>
        <taxon>Polypodiales</taxon>
        <taxon>Pteridineae</taxon>
        <taxon>Pteridaceae</taxon>
        <taxon>Parkerioideae</taxon>
        <taxon>Ceratopteris</taxon>
    </lineage>
</organism>
<evidence type="ECO:0000313" key="1">
    <source>
        <dbReference type="EMBL" id="KAH7373341.1"/>
    </source>
</evidence>
<keyword evidence="2" id="KW-1185">Reference proteome</keyword>
<accession>A0A8T2SUZ3</accession>
<dbReference type="EMBL" id="CM035422">
    <property type="protein sequence ID" value="KAH7373341.1"/>
    <property type="molecule type" value="Genomic_DNA"/>
</dbReference>
<sequence>MDRRLPCLSPSLVSGAHTRALCMHEGYSSESEEIFKSSPSPQLCRYAKILQLRHTDFQNAGLYVSSLESSFARNMTSKRQKILPPPLRNLTACSTLHSIPGPHAGNLTHR</sequence>
<dbReference type="AlphaFoldDB" id="A0A8T2SUZ3"/>
<gene>
    <name evidence="1" type="ORF">KP509_17G050900</name>
</gene>
<protein>
    <submittedName>
        <fullName evidence="1">Uncharacterized protein</fullName>
    </submittedName>
</protein>
<proteinExistence type="predicted"/>
<reference evidence="1" key="1">
    <citation type="submission" date="2021-08" db="EMBL/GenBank/DDBJ databases">
        <title>WGS assembly of Ceratopteris richardii.</title>
        <authorList>
            <person name="Marchant D.B."/>
            <person name="Chen G."/>
            <person name="Jenkins J."/>
            <person name="Shu S."/>
            <person name="Leebens-Mack J."/>
            <person name="Grimwood J."/>
            <person name="Schmutz J."/>
            <person name="Soltis P."/>
            <person name="Soltis D."/>
            <person name="Chen Z.-H."/>
        </authorList>
    </citation>
    <scope>NUCLEOTIDE SEQUENCE</scope>
    <source>
        <strain evidence="1">Whitten #5841</strain>
        <tissue evidence="1">Leaf</tissue>
    </source>
</reference>